<comment type="function">
    <text evidence="8 10">The pyruvate dehydrogenase complex catalyzes the overall conversion of pyruvate to acetyl-CoA and CO(2). It contains multiple copies of three enzymatic components: pyruvate dehydrogenase (E1), dihydrolipoamide acetyltransferase (E2) and lipoamide dehydrogenase (E3).</text>
</comment>
<dbReference type="FunFam" id="3.40.50.970:FF:000023">
    <property type="entry name" value="Pyruvate dehydrogenase E1 component subunit alpha"/>
    <property type="match status" value="1"/>
</dbReference>
<dbReference type="InterPro" id="IPR017596">
    <property type="entry name" value="PdhA/BkdA"/>
</dbReference>
<comment type="subunit">
    <text evidence="2 10">Heterodimer of an alpha and a beta chain.</text>
</comment>
<dbReference type="EMBL" id="OUNC01000023">
    <property type="protein sequence ID" value="SPP28745.1"/>
    <property type="molecule type" value="Genomic_DNA"/>
</dbReference>
<reference evidence="16" key="3">
    <citation type="submission" date="2018-04" db="EMBL/GenBank/DDBJ databases">
        <authorList>
            <person name="Illikoud N."/>
        </authorList>
    </citation>
    <scope>NUCLEOTIDE SEQUENCE [LARGE SCALE GENOMIC DNA]</scope>
</reference>
<evidence type="ECO:0000259" key="12">
    <source>
        <dbReference type="Pfam" id="PF00676"/>
    </source>
</evidence>
<dbReference type="EMBL" id="CP023483">
    <property type="protein sequence ID" value="ATF25382.1"/>
    <property type="molecule type" value="Genomic_DNA"/>
</dbReference>
<keyword evidence="15" id="KW-1185">Reference proteome</keyword>
<name>A0A1D2LH44_BROTH</name>
<evidence type="ECO:0000256" key="7">
    <source>
        <dbReference type="ARBA" id="ARBA00023317"/>
    </source>
</evidence>
<evidence type="ECO:0000313" key="13">
    <source>
        <dbReference type="EMBL" id="ATF25382.1"/>
    </source>
</evidence>
<keyword evidence="7 10" id="KW-0670">Pyruvate</keyword>
<dbReference type="KEGG" id="bths:CNY62_02665"/>
<evidence type="ECO:0000256" key="9">
    <source>
        <dbReference type="ARBA" id="ARBA00051231"/>
    </source>
</evidence>
<dbReference type="EC" id="1.2.4.1" evidence="3 10"/>
<keyword evidence="5 10" id="KW-0560">Oxidoreductase</keyword>
<accession>A0A1D2LH44</accession>
<dbReference type="PANTHER" id="PTHR43380">
    <property type="entry name" value="2-OXOISOVALERATE DEHYDROGENASE SUBUNIT ALPHA, MITOCHONDRIAL"/>
    <property type="match status" value="1"/>
</dbReference>
<evidence type="ECO:0000256" key="5">
    <source>
        <dbReference type="ARBA" id="ARBA00023002"/>
    </source>
</evidence>
<dbReference type="CDD" id="cd02000">
    <property type="entry name" value="TPP_E1_PDC_ADC_BCADC"/>
    <property type="match status" value="1"/>
</dbReference>
<dbReference type="AlphaFoldDB" id="A0A1D2LH44"/>
<evidence type="ECO:0000313" key="16">
    <source>
        <dbReference type="Proteomes" id="UP000270190"/>
    </source>
</evidence>
<dbReference type="GO" id="GO:0004739">
    <property type="term" value="F:pyruvate dehydrogenase (acetyl-transferring) activity"/>
    <property type="evidence" value="ECO:0007669"/>
    <property type="project" value="UniProtKB-UniRule"/>
</dbReference>
<dbReference type="GO" id="GO:0009083">
    <property type="term" value="P:branched-chain amino acid catabolic process"/>
    <property type="evidence" value="ECO:0007669"/>
    <property type="project" value="TreeGrafter"/>
</dbReference>
<dbReference type="OrthoDB" id="9766715at2"/>
<dbReference type="Proteomes" id="UP000270190">
    <property type="component" value="Unassembled WGS sequence"/>
</dbReference>
<dbReference type="InterPro" id="IPR029061">
    <property type="entry name" value="THDP-binding"/>
</dbReference>
<dbReference type="SUPFAM" id="SSF52518">
    <property type="entry name" value="Thiamin diphosphate-binding fold (THDP-binding)"/>
    <property type="match status" value="1"/>
</dbReference>
<dbReference type="GeneID" id="66538068"/>
<sequence length="371" mass="41296">MAIKQKKVIVDVKKQFAAIAKQFEPVQVLNENGEVVNPEYMPDLSDEKMVELMERMVWTRVLDQRSTSLNKQGRLGFYAPTAGQEASQLATHFALEQEDFILPGYRDVPQLIWHGLPLAKAFLFSRGHFAGNQYPKDLNLVSPQIIIGAQYVQTAGVALGIQKRGEKSVAITYTGDGGSSQGDFYEGINFASAFKSPAIFVIQNNGFAISVPRELQTAAPTLAQKAVAAGVPGVVVDGMDPLAVYAVTREARERAINGEGPTVIETLTYRFGPHTLAGDDPTRYRTKEMDEEWLLKDPIVRFRKFLESKNLWTVEQEEAVIERAKEEIKEAIKEADAIPKQKVTDLLNNMFETPTSNIAEQIAIYTEKESK</sequence>
<dbReference type="NCBIfam" id="TIGR03181">
    <property type="entry name" value="PDH_E1_alph_x"/>
    <property type="match status" value="1"/>
</dbReference>
<evidence type="ECO:0000256" key="4">
    <source>
        <dbReference type="ARBA" id="ARBA00014159"/>
    </source>
</evidence>
<evidence type="ECO:0000256" key="6">
    <source>
        <dbReference type="ARBA" id="ARBA00023052"/>
    </source>
</evidence>
<evidence type="ECO:0000256" key="8">
    <source>
        <dbReference type="ARBA" id="ARBA00025211"/>
    </source>
</evidence>
<keyword evidence="11" id="KW-0175">Coiled coil</keyword>
<reference evidence="14" key="2">
    <citation type="submission" date="2018-04" db="EMBL/GenBank/DDBJ databases">
        <authorList>
            <person name="Go L.Y."/>
            <person name="Mitchell J.A."/>
        </authorList>
    </citation>
    <scope>NUCLEOTIDE SEQUENCE</scope>
    <source>
        <strain evidence="14">BSAS1 3</strain>
    </source>
</reference>
<evidence type="ECO:0000313" key="14">
    <source>
        <dbReference type="EMBL" id="SPP28745.1"/>
    </source>
</evidence>
<dbReference type="RefSeq" id="WP_069126005.1">
    <property type="nucleotide sequence ID" value="NZ_CBCPHX010000003.1"/>
</dbReference>
<feature type="domain" description="Dehydrogenase E1 component" evidence="12">
    <location>
        <begin position="54"/>
        <end position="343"/>
    </location>
</feature>
<reference evidence="13 15" key="1">
    <citation type="submission" date="2017-09" db="EMBL/GenBank/DDBJ databases">
        <title>Complete Genome Sequences of Two Strains of the Meat Spoilage Bacterium Brochothrix thermosphacta Isolated from Ground Chicken.</title>
        <authorList>
            <person name="Paoli G.C."/>
            <person name="Wijey C."/>
            <person name="Chen C.-Y."/>
            <person name="Nguyen L."/>
            <person name="Yan X."/>
            <person name="Irwin P.L."/>
        </authorList>
    </citation>
    <scope>NUCLEOTIDE SEQUENCE [LARGE SCALE GENOMIC DNA]</scope>
    <source>
        <strain evidence="13 15">BI</strain>
    </source>
</reference>
<dbReference type="InterPro" id="IPR001017">
    <property type="entry name" value="DH_E1"/>
</dbReference>
<proteinExistence type="predicted"/>
<evidence type="ECO:0000256" key="2">
    <source>
        <dbReference type="ARBA" id="ARBA00011870"/>
    </source>
</evidence>
<comment type="cofactor">
    <cofactor evidence="1 10">
        <name>thiamine diphosphate</name>
        <dbReference type="ChEBI" id="CHEBI:58937"/>
    </cofactor>
</comment>
<evidence type="ECO:0000256" key="3">
    <source>
        <dbReference type="ARBA" id="ARBA00012281"/>
    </source>
</evidence>
<dbReference type="STRING" id="2756.BFR44_01220"/>
<evidence type="ECO:0000256" key="11">
    <source>
        <dbReference type="SAM" id="Coils"/>
    </source>
</evidence>
<dbReference type="InterPro" id="IPR050771">
    <property type="entry name" value="Alpha-ketoacid_DH_E1_comp"/>
</dbReference>
<dbReference type="PANTHER" id="PTHR43380:SF1">
    <property type="entry name" value="2-OXOISOVALERATE DEHYDROGENASE SUBUNIT ALPHA, MITOCHONDRIAL"/>
    <property type="match status" value="1"/>
</dbReference>
<dbReference type="Pfam" id="PF00676">
    <property type="entry name" value="E1_dh"/>
    <property type="match status" value="1"/>
</dbReference>
<protein>
    <recommendedName>
        <fullName evidence="4 10">Pyruvate dehydrogenase E1 component subunit alpha</fullName>
        <ecNumber evidence="3 10">1.2.4.1</ecNumber>
    </recommendedName>
</protein>
<dbReference type="Gene3D" id="3.40.50.970">
    <property type="match status" value="1"/>
</dbReference>
<comment type="catalytic activity">
    <reaction evidence="9 10">
        <text>N(6)-[(R)-lipoyl]-L-lysyl-[protein] + pyruvate + H(+) = N(6)-[(R)-S(8)-acetyldihydrolipoyl]-L-lysyl-[protein] + CO2</text>
        <dbReference type="Rhea" id="RHEA:19189"/>
        <dbReference type="Rhea" id="RHEA-COMP:10474"/>
        <dbReference type="Rhea" id="RHEA-COMP:10478"/>
        <dbReference type="ChEBI" id="CHEBI:15361"/>
        <dbReference type="ChEBI" id="CHEBI:15378"/>
        <dbReference type="ChEBI" id="CHEBI:16526"/>
        <dbReference type="ChEBI" id="CHEBI:83099"/>
        <dbReference type="ChEBI" id="CHEBI:83111"/>
        <dbReference type="EC" id="1.2.4.1"/>
    </reaction>
</comment>
<gene>
    <name evidence="13" type="primary">pdhA</name>
    <name evidence="14" type="ORF">BTBSAS_30063</name>
    <name evidence="13" type="ORF">CNY62_02665</name>
</gene>
<evidence type="ECO:0000256" key="1">
    <source>
        <dbReference type="ARBA" id="ARBA00001964"/>
    </source>
</evidence>
<dbReference type="Proteomes" id="UP000243591">
    <property type="component" value="Chromosome"/>
</dbReference>
<evidence type="ECO:0000256" key="10">
    <source>
        <dbReference type="RuleBase" id="RU366007"/>
    </source>
</evidence>
<organism evidence="13 15">
    <name type="scientific">Brochothrix thermosphacta</name>
    <name type="common">Microbacterium thermosphactum</name>
    <dbReference type="NCBI Taxonomy" id="2756"/>
    <lineage>
        <taxon>Bacteria</taxon>
        <taxon>Bacillati</taxon>
        <taxon>Bacillota</taxon>
        <taxon>Bacilli</taxon>
        <taxon>Bacillales</taxon>
        <taxon>Listeriaceae</taxon>
        <taxon>Brochothrix</taxon>
    </lineage>
</organism>
<keyword evidence="6 10" id="KW-0786">Thiamine pyrophosphate</keyword>
<feature type="coiled-coil region" evidence="11">
    <location>
        <begin position="314"/>
        <end position="341"/>
    </location>
</feature>
<evidence type="ECO:0000313" key="15">
    <source>
        <dbReference type="Proteomes" id="UP000243591"/>
    </source>
</evidence>